<organism evidence="1 2">
    <name type="scientific">Anisodus tanguticus</name>
    <dbReference type="NCBI Taxonomy" id="243964"/>
    <lineage>
        <taxon>Eukaryota</taxon>
        <taxon>Viridiplantae</taxon>
        <taxon>Streptophyta</taxon>
        <taxon>Embryophyta</taxon>
        <taxon>Tracheophyta</taxon>
        <taxon>Spermatophyta</taxon>
        <taxon>Magnoliopsida</taxon>
        <taxon>eudicotyledons</taxon>
        <taxon>Gunneridae</taxon>
        <taxon>Pentapetalae</taxon>
        <taxon>asterids</taxon>
        <taxon>lamiids</taxon>
        <taxon>Solanales</taxon>
        <taxon>Solanaceae</taxon>
        <taxon>Solanoideae</taxon>
        <taxon>Hyoscyameae</taxon>
        <taxon>Anisodus</taxon>
    </lineage>
</organism>
<gene>
    <name evidence="1" type="ORF">RND71_002174</name>
</gene>
<evidence type="ECO:0000313" key="1">
    <source>
        <dbReference type="EMBL" id="KAK4380312.1"/>
    </source>
</evidence>
<sequence length="116" mass="13751">MAVSLHFTFSDIENQNATLDYLSSIHRELHYYKSFEKIHKFSVWYEEHYAKDVDLWLHFATAKVELEQLCEAERILKSTFGNFGKGREIRIGQRNVASLGTAIIRLNYDFEDQERM</sequence>
<reference evidence="1" key="1">
    <citation type="submission" date="2023-12" db="EMBL/GenBank/DDBJ databases">
        <title>Genome assembly of Anisodus tanguticus.</title>
        <authorList>
            <person name="Wang Y.-J."/>
        </authorList>
    </citation>
    <scope>NUCLEOTIDE SEQUENCE</scope>
    <source>
        <strain evidence="1">KB-2021</strain>
        <tissue evidence="1">Leaf</tissue>
    </source>
</reference>
<evidence type="ECO:0000313" key="2">
    <source>
        <dbReference type="Proteomes" id="UP001291623"/>
    </source>
</evidence>
<comment type="caution">
    <text evidence="1">The sequence shown here is derived from an EMBL/GenBank/DDBJ whole genome shotgun (WGS) entry which is preliminary data.</text>
</comment>
<protein>
    <submittedName>
        <fullName evidence="1">Uncharacterized protein</fullName>
    </submittedName>
</protein>
<name>A0AAE1T3F1_9SOLA</name>
<dbReference type="EMBL" id="JAVYJV010000001">
    <property type="protein sequence ID" value="KAK4380312.1"/>
    <property type="molecule type" value="Genomic_DNA"/>
</dbReference>
<dbReference type="Proteomes" id="UP001291623">
    <property type="component" value="Unassembled WGS sequence"/>
</dbReference>
<proteinExistence type="predicted"/>
<keyword evidence="2" id="KW-1185">Reference proteome</keyword>
<accession>A0AAE1T3F1</accession>
<dbReference type="AlphaFoldDB" id="A0AAE1T3F1"/>